<protein>
    <submittedName>
        <fullName evidence="1">Uncharacterized protein</fullName>
    </submittedName>
</protein>
<sequence length="97" mass="11204">MMKQPCPTVSVIITVDAEANKKINIFHGQNEIVITIQITVRNSIKTRAFLLRTTQNYRKQLMEKSSGFRSGHDTGHLFFFMNAGKWALHQSWVYFSV</sequence>
<proteinExistence type="predicted"/>
<reference evidence="2" key="1">
    <citation type="submission" date="2010-08" db="EMBL/GenBank/DDBJ databases">
        <authorList>
            <consortium name="Caenorhabditis japonica Sequencing Consortium"/>
            <person name="Wilson R.K."/>
        </authorList>
    </citation>
    <scope>NUCLEOTIDE SEQUENCE [LARGE SCALE GENOMIC DNA]</scope>
    <source>
        <strain evidence="2">DF5081</strain>
    </source>
</reference>
<keyword evidence="2" id="KW-1185">Reference proteome</keyword>
<organism evidence="1 2">
    <name type="scientific">Caenorhabditis japonica</name>
    <dbReference type="NCBI Taxonomy" id="281687"/>
    <lineage>
        <taxon>Eukaryota</taxon>
        <taxon>Metazoa</taxon>
        <taxon>Ecdysozoa</taxon>
        <taxon>Nematoda</taxon>
        <taxon>Chromadorea</taxon>
        <taxon>Rhabditida</taxon>
        <taxon>Rhabditina</taxon>
        <taxon>Rhabditomorpha</taxon>
        <taxon>Rhabditoidea</taxon>
        <taxon>Rhabditidae</taxon>
        <taxon>Peloderinae</taxon>
        <taxon>Caenorhabditis</taxon>
    </lineage>
</organism>
<dbReference type="EnsemblMetazoa" id="CJA42118.1">
    <property type="protein sequence ID" value="CJA42118.1"/>
    <property type="gene ID" value="WBGene00217966"/>
</dbReference>
<evidence type="ECO:0000313" key="1">
    <source>
        <dbReference type="EnsemblMetazoa" id="CJA42118.1"/>
    </source>
</evidence>
<accession>A0A8R1IZF6</accession>
<dbReference type="Proteomes" id="UP000005237">
    <property type="component" value="Unassembled WGS sequence"/>
</dbReference>
<reference evidence="1" key="2">
    <citation type="submission" date="2022-06" db="UniProtKB">
        <authorList>
            <consortium name="EnsemblMetazoa"/>
        </authorList>
    </citation>
    <scope>IDENTIFICATION</scope>
    <source>
        <strain evidence="1">DF5081</strain>
    </source>
</reference>
<evidence type="ECO:0000313" key="2">
    <source>
        <dbReference type="Proteomes" id="UP000005237"/>
    </source>
</evidence>
<dbReference type="AlphaFoldDB" id="A0A8R1IZF6"/>
<name>A0A8R1IZF6_CAEJA</name>